<dbReference type="AlphaFoldDB" id="A0A1E3PEX8"/>
<sequence>EKRRRDNMNERIEELASLMPESFLYELGENGDYSDPLQHPMSQPANTSATSPTTAILIKPDFKPNKGTVLAKCVEYIQRVHSVIDEQNAQELQLRQLVNDLEERCG</sequence>
<dbReference type="PANTHER" id="PTHR45776:SF2">
    <property type="entry name" value="MIP04163P"/>
    <property type="match status" value="1"/>
</dbReference>
<dbReference type="GO" id="GO:0046983">
    <property type="term" value="F:protein dimerization activity"/>
    <property type="evidence" value="ECO:0007669"/>
    <property type="project" value="InterPro"/>
</dbReference>
<evidence type="ECO:0000256" key="3">
    <source>
        <dbReference type="ARBA" id="ARBA00023125"/>
    </source>
</evidence>
<dbReference type="OrthoDB" id="690068at2759"/>
<proteinExistence type="predicted"/>
<dbReference type="Gene3D" id="4.10.280.10">
    <property type="entry name" value="Helix-loop-helix DNA-binding domain"/>
    <property type="match status" value="1"/>
</dbReference>
<evidence type="ECO:0000313" key="8">
    <source>
        <dbReference type="EMBL" id="ODQ63764.1"/>
    </source>
</evidence>
<dbReference type="SMART" id="SM00353">
    <property type="entry name" value="HLH"/>
    <property type="match status" value="1"/>
</dbReference>
<accession>A0A1E3PEX8</accession>
<evidence type="ECO:0000256" key="1">
    <source>
        <dbReference type="ARBA" id="ARBA00004123"/>
    </source>
</evidence>
<reference evidence="8 9" key="1">
    <citation type="journal article" date="2016" name="Proc. Natl. Acad. Sci. U.S.A.">
        <title>Comparative genomics of biotechnologically important yeasts.</title>
        <authorList>
            <person name="Riley R."/>
            <person name="Haridas S."/>
            <person name="Wolfe K.H."/>
            <person name="Lopes M.R."/>
            <person name="Hittinger C.T."/>
            <person name="Goeker M."/>
            <person name="Salamov A.A."/>
            <person name="Wisecaver J.H."/>
            <person name="Long T.M."/>
            <person name="Calvey C.H."/>
            <person name="Aerts A.L."/>
            <person name="Barry K.W."/>
            <person name="Choi C."/>
            <person name="Clum A."/>
            <person name="Coughlan A.Y."/>
            <person name="Deshpande S."/>
            <person name="Douglass A.P."/>
            <person name="Hanson S.J."/>
            <person name="Klenk H.-P."/>
            <person name="LaButti K.M."/>
            <person name="Lapidus A."/>
            <person name="Lindquist E.A."/>
            <person name="Lipzen A.M."/>
            <person name="Meier-Kolthoff J.P."/>
            <person name="Ohm R.A."/>
            <person name="Otillar R.P."/>
            <person name="Pangilinan J.L."/>
            <person name="Peng Y."/>
            <person name="Rokas A."/>
            <person name="Rosa C.A."/>
            <person name="Scheuner C."/>
            <person name="Sibirny A.A."/>
            <person name="Slot J.C."/>
            <person name="Stielow J.B."/>
            <person name="Sun H."/>
            <person name="Kurtzman C.P."/>
            <person name="Blackwell M."/>
            <person name="Grigoriev I.V."/>
            <person name="Jeffries T.W."/>
        </authorList>
    </citation>
    <scope>NUCLEOTIDE SEQUENCE [LARGE SCALE GENOMIC DNA]</scope>
    <source>
        <strain evidence="8 9">DSM 6958</strain>
    </source>
</reference>
<keyword evidence="2" id="KW-0805">Transcription regulation</keyword>
<evidence type="ECO:0000256" key="2">
    <source>
        <dbReference type="ARBA" id="ARBA00023015"/>
    </source>
</evidence>
<dbReference type="GO" id="GO:0000978">
    <property type="term" value="F:RNA polymerase II cis-regulatory region sequence-specific DNA binding"/>
    <property type="evidence" value="ECO:0007669"/>
    <property type="project" value="TreeGrafter"/>
</dbReference>
<evidence type="ECO:0000259" key="7">
    <source>
        <dbReference type="PROSITE" id="PS50888"/>
    </source>
</evidence>
<evidence type="ECO:0000256" key="5">
    <source>
        <dbReference type="ARBA" id="ARBA00023242"/>
    </source>
</evidence>
<dbReference type="InterPro" id="IPR036638">
    <property type="entry name" value="HLH_DNA-bd_sf"/>
</dbReference>
<feature type="region of interest" description="Disordered" evidence="6">
    <location>
        <begin position="29"/>
        <end position="52"/>
    </location>
</feature>
<evidence type="ECO:0000256" key="6">
    <source>
        <dbReference type="SAM" id="MobiDB-lite"/>
    </source>
</evidence>
<gene>
    <name evidence="8" type="ORF">NADFUDRAFT_4068</name>
</gene>
<dbReference type="Pfam" id="PF00010">
    <property type="entry name" value="HLH"/>
    <property type="match status" value="1"/>
</dbReference>
<evidence type="ECO:0000256" key="4">
    <source>
        <dbReference type="ARBA" id="ARBA00023163"/>
    </source>
</evidence>
<keyword evidence="3" id="KW-0238">DNA-binding</keyword>
<comment type="subcellular location">
    <subcellularLocation>
        <location evidence="1">Nucleus</location>
    </subcellularLocation>
</comment>
<dbReference type="PROSITE" id="PS50888">
    <property type="entry name" value="BHLH"/>
    <property type="match status" value="1"/>
</dbReference>
<keyword evidence="9" id="KW-1185">Reference proteome</keyword>
<dbReference type="PANTHER" id="PTHR45776">
    <property type="entry name" value="MIP04163P"/>
    <property type="match status" value="1"/>
</dbReference>
<dbReference type="STRING" id="857566.A0A1E3PEX8"/>
<organism evidence="8 9">
    <name type="scientific">Nadsonia fulvescens var. elongata DSM 6958</name>
    <dbReference type="NCBI Taxonomy" id="857566"/>
    <lineage>
        <taxon>Eukaryota</taxon>
        <taxon>Fungi</taxon>
        <taxon>Dikarya</taxon>
        <taxon>Ascomycota</taxon>
        <taxon>Saccharomycotina</taxon>
        <taxon>Dipodascomycetes</taxon>
        <taxon>Dipodascales</taxon>
        <taxon>Dipodascales incertae sedis</taxon>
        <taxon>Nadsonia</taxon>
    </lineage>
</organism>
<feature type="domain" description="BHLH" evidence="7">
    <location>
        <begin position="1"/>
        <end position="80"/>
    </location>
</feature>
<dbReference type="EMBL" id="KV454414">
    <property type="protein sequence ID" value="ODQ63764.1"/>
    <property type="molecule type" value="Genomic_DNA"/>
</dbReference>
<dbReference type="SUPFAM" id="SSF47459">
    <property type="entry name" value="HLH, helix-loop-helix DNA-binding domain"/>
    <property type="match status" value="1"/>
</dbReference>
<dbReference type="InterPro" id="IPR011598">
    <property type="entry name" value="bHLH_dom"/>
</dbReference>
<keyword evidence="5" id="KW-0539">Nucleus</keyword>
<keyword evidence="4" id="KW-0804">Transcription</keyword>
<feature type="non-terminal residue" evidence="8">
    <location>
        <position position="106"/>
    </location>
</feature>
<feature type="non-terminal residue" evidence="8">
    <location>
        <position position="1"/>
    </location>
</feature>
<evidence type="ECO:0000313" key="9">
    <source>
        <dbReference type="Proteomes" id="UP000095009"/>
    </source>
</evidence>
<protein>
    <recommendedName>
        <fullName evidence="7">BHLH domain-containing protein</fullName>
    </recommendedName>
</protein>
<dbReference type="Proteomes" id="UP000095009">
    <property type="component" value="Unassembled WGS sequence"/>
</dbReference>
<dbReference type="GO" id="GO:0005634">
    <property type="term" value="C:nucleus"/>
    <property type="evidence" value="ECO:0007669"/>
    <property type="project" value="UniProtKB-SubCell"/>
</dbReference>
<dbReference type="GO" id="GO:0000981">
    <property type="term" value="F:DNA-binding transcription factor activity, RNA polymerase II-specific"/>
    <property type="evidence" value="ECO:0007669"/>
    <property type="project" value="TreeGrafter"/>
</dbReference>
<name>A0A1E3PEX8_9ASCO</name>